<accession>A0A2H3P3R7</accession>
<evidence type="ECO:0000256" key="10">
    <source>
        <dbReference type="ARBA" id="ARBA00023186"/>
    </source>
</evidence>
<dbReference type="Pfam" id="PF02096">
    <property type="entry name" value="60KD_IMP"/>
    <property type="match status" value="1"/>
</dbReference>
<evidence type="ECO:0000256" key="11">
    <source>
        <dbReference type="ARBA" id="ARBA00033245"/>
    </source>
</evidence>
<feature type="domain" description="Membrane insertase YidC N-terminal" evidence="17">
    <location>
        <begin position="77"/>
        <end position="356"/>
    </location>
</feature>
<gene>
    <name evidence="13" type="primary">yidC</name>
    <name evidence="18" type="ORF">CRI93_03375</name>
</gene>
<feature type="transmembrane region" description="Helical" evidence="13">
    <location>
        <begin position="436"/>
        <end position="459"/>
    </location>
</feature>
<feature type="coiled-coil region" evidence="14">
    <location>
        <begin position="406"/>
        <end position="433"/>
    </location>
</feature>
<dbReference type="CDD" id="cd19961">
    <property type="entry name" value="EcYidC-like_peri"/>
    <property type="match status" value="1"/>
</dbReference>
<feature type="region of interest" description="Disordered" evidence="15">
    <location>
        <begin position="1"/>
        <end position="74"/>
    </location>
</feature>
<dbReference type="Pfam" id="PF14849">
    <property type="entry name" value="YidC_periplas"/>
    <property type="match status" value="1"/>
</dbReference>
<dbReference type="PANTHER" id="PTHR12428">
    <property type="entry name" value="OXA1"/>
    <property type="match status" value="1"/>
</dbReference>
<feature type="domain" description="Membrane insertase YidC/Oxa/ALB C-terminal" evidence="16">
    <location>
        <begin position="373"/>
        <end position="566"/>
    </location>
</feature>
<dbReference type="HAMAP" id="MF_01810">
    <property type="entry name" value="YidC_type1"/>
    <property type="match status" value="1"/>
</dbReference>
<comment type="subcellular location">
    <subcellularLocation>
        <location evidence="1">Cell inner membrane</location>
        <topology evidence="1">Multi-pass membrane protein</topology>
    </subcellularLocation>
    <subcellularLocation>
        <location evidence="13">Cell membrane</location>
        <topology evidence="13">Multi-pass membrane protein</topology>
    </subcellularLocation>
</comment>
<dbReference type="InterPro" id="IPR001708">
    <property type="entry name" value="YidC/ALB3/OXA1/COX18"/>
</dbReference>
<dbReference type="NCBIfam" id="TIGR03593">
    <property type="entry name" value="yidC_nterm"/>
    <property type="match status" value="1"/>
</dbReference>
<keyword evidence="8 13" id="KW-1133">Transmembrane helix</keyword>
<dbReference type="InterPro" id="IPR028053">
    <property type="entry name" value="Membr_insert_YidC_N"/>
</dbReference>
<dbReference type="GO" id="GO:0005886">
    <property type="term" value="C:plasma membrane"/>
    <property type="evidence" value="ECO:0007669"/>
    <property type="project" value="UniProtKB-SubCell"/>
</dbReference>
<evidence type="ECO:0000256" key="15">
    <source>
        <dbReference type="SAM" id="MobiDB-lite"/>
    </source>
</evidence>
<proteinExistence type="inferred from homology"/>
<keyword evidence="9 13" id="KW-0472">Membrane</keyword>
<evidence type="ECO:0000256" key="6">
    <source>
        <dbReference type="ARBA" id="ARBA00022692"/>
    </source>
</evidence>
<dbReference type="PANTHER" id="PTHR12428:SF65">
    <property type="entry name" value="CYTOCHROME C OXIDASE ASSEMBLY PROTEIN COX18, MITOCHONDRIAL"/>
    <property type="match status" value="1"/>
</dbReference>
<dbReference type="CDD" id="cd20070">
    <property type="entry name" value="5TM_YidC_Alb3"/>
    <property type="match status" value="1"/>
</dbReference>
<evidence type="ECO:0000256" key="1">
    <source>
        <dbReference type="ARBA" id="ARBA00004429"/>
    </source>
</evidence>
<keyword evidence="7 13" id="KW-0653">Protein transport</keyword>
<evidence type="ECO:0000256" key="4">
    <source>
        <dbReference type="ARBA" id="ARBA00022448"/>
    </source>
</evidence>
<dbReference type="InterPro" id="IPR028055">
    <property type="entry name" value="YidC/Oxa/ALB_C"/>
</dbReference>
<reference evidence="18 19" key="1">
    <citation type="submission" date="2017-10" db="EMBL/GenBank/DDBJ databases">
        <title>Draft genome of Longimonas halophila.</title>
        <authorList>
            <person name="Goh K.M."/>
            <person name="Shamsir M.S."/>
            <person name="Lim S.W."/>
        </authorList>
    </citation>
    <scope>NUCLEOTIDE SEQUENCE [LARGE SCALE GENOMIC DNA]</scope>
    <source>
        <strain evidence="18 19">KCTC 42399</strain>
    </source>
</reference>
<comment type="subunit">
    <text evidence="13">Interacts with the Sec translocase complex via SecD. Specifically interacts with transmembrane segments of nascent integral membrane proteins during membrane integration.</text>
</comment>
<keyword evidence="4 13" id="KW-0813">Transport</keyword>
<keyword evidence="19" id="KW-1185">Reference proteome</keyword>
<comment type="similarity">
    <text evidence="2 13">Belongs to the OXA1/ALB3/YidC family. Type 1 subfamily.</text>
</comment>
<dbReference type="AlphaFoldDB" id="A0A2H3P3R7"/>
<name>A0A2H3P3R7_9BACT</name>
<evidence type="ECO:0000256" key="9">
    <source>
        <dbReference type="ARBA" id="ARBA00023136"/>
    </source>
</evidence>
<evidence type="ECO:0000313" key="18">
    <source>
        <dbReference type="EMBL" id="PEN08912.1"/>
    </source>
</evidence>
<feature type="transmembrane region" description="Helical" evidence="13">
    <location>
        <begin position="530"/>
        <end position="553"/>
    </location>
</feature>
<comment type="function">
    <text evidence="13">Required for the insertion and/or proper folding and/or complex formation of integral membrane proteins into the membrane. Involved in integration of membrane proteins that insert both dependently and independently of the Sec translocase complex, as well as at least some lipoproteins. Aids folding of multispanning membrane proteins.</text>
</comment>
<keyword evidence="5 13" id="KW-1003">Cell membrane</keyword>
<evidence type="ECO:0000256" key="8">
    <source>
        <dbReference type="ARBA" id="ARBA00022989"/>
    </source>
</evidence>
<evidence type="ECO:0000256" key="3">
    <source>
        <dbReference type="ARBA" id="ARBA00015325"/>
    </source>
</evidence>
<sequence length="612" mass="68654">MFGWLVWFGPEPSEPTPEADSAATEQSTDSTTAAEAEPLPAADSTGDSEASASDPEPVESPSDPATARAESGTARTVTVVADQYTAEFSTRGGVIERFTLTDYKQFDRETPVQVVDTSGRGVPGMSFMTPSSHLVDTRALYFETDAPDTLRVDGSEEVALTFTATLGEDAQGELSYTYTFTPEPYDLNLQIAQQNPRSYAARDGYDLVWDQGVPFTEDDPEGERVDSGVYAFSGGTLERLVYDSAEYAENRLSGSINWIGHRSKYFTAVLMPDSPEAVDGAEIIREEGVSETIRGGEGTTARLFMPPATSDVDTQSFSLYMGPIDYYNLVSYERELYSMVNYGWAIFEWITRPLATFIFIPALTYLGGVLPNYGLVVILLAIFIKMVVYPLTKSSYRSMAKMKDLKPEMDKIKEKYEDDMEKQQEEMMKLYRESGVNPIGGCLPMFLQYPIIIALYLYIPQSVQLRQESFLWAADLSAPDPILQLPFSIPFYGDYVAGFTLLMGIAMIFTMRIQMSSTGSTGAQAKIFQWVLPFFIFFIFNRFASALSLYYLFYNVVTAAQQKYIYWQLDKEKEQQPNTRFEANKNGDDSDGWFARLLKKAEEAQKEARQRK</sequence>
<evidence type="ECO:0000313" key="19">
    <source>
        <dbReference type="Proteomes" id="UP000221024"/>
    </source>
</evidence>
<dbReference type="GO" id="GO:0051205">
    <property type="term" value="P:protein insertion into membrane"/>
    <property type="evidence" value="ECO:0007669"/>
    <property type="project" value="TreeGrafter"/>
</dbReference>
<dbReference type="InterPro" id="IPR047196">
    <property type="entry name" value="YidC_ALB_C"/>
</dbReference>
<evidence type="ECO:0000259" key="16">
    <source>
        <dbReference type="Pfam" id="PF02096"/>
    </source>
</evidence>
<feature type="transmembrane region" description="Helical" evidence="13">
    <location>
        <begin position="373"/>
        <end position="392"/>
    </location>
</feature>
<evidence type="ECO:0000256" key="5">
    <source>
        <dbReference type="ARBA" id="ARBA00022475"/>
    </source>
</evidence>
<keyword evidence="14" id="KW-0175">Coiled coil</keyword>
<evidence type="ECO:0000256" key="13">
    <source>
        <dbReference type="HAMAP-Rule" id="MF_01810"/>
    </source>
</evidence>
<dbReference type="Gene3D" id="2.70.98.90">
    <property type="match status" value="1"/>
</dbReference>
<evidence type="ECO:0000256" key="14">
    <source>
        <dbReference type="SAM" id="Coils"/>
    </source>
</evidence>
<dbReference type="InterPro" id="IPR019998">
    <property type="entry name" value="Membr_insert_YidC"/>
</dbReference>
<dbReference type="PRINTS" id="PR00701">
    <property type="entry name" value="60KDINNERMP"/>
</dbReference>
<comment type="caution">
    <text evidence="18">The sequence shown here is derived from an EMBL/GenBank/DDBJ whole genome shotgun (WGS) entry which is preliminary data.</text>
</comment>
<feature type="compositionally biased region" description="Low complexity" evidence="15">
    <location>
        <begin position="31"/>
        <end position="65"/>
    </location>
</feature>
<dbReference type="GO" id="GO:0032977">
    <property type="term" value="F:membrane insertase activity"/>
    <property type="evidence" value="ECO:0007669"/>
    <property type="project" value="InterPro"/>
</dbReference>
<dbReference type="GO" id="GO:0015031">
    <property type="term" value="P:protein transport"/>
    <property type="evidence" value="ECO:0007669"/>
    <property type="project" value="UniProtKB-KW"/>
</dbReference>
<keyword evidence="10 13" id="KW-0143">Chaperone</keyword>
<dbReference type="OrthoDB" id="9780552at2"/>
<dbReference type="Proteomes" id="UP000221024">
    <property type="component" value="Unassembled WGS sequence"/>
</dbReference>
<feature type="transmembrane region" description="Helical" evidence="13">
    <location>
        <begin position="489"/>
        <end position="509"/>
    </location>
</feature>
<protein>
    <recommendedName>
        <fullName evidence="3 13">Membrane protein insertase YidC</fullName>
    </recommendedName>
    <alternativeName>
        <fullName evidence="12 13">Foldase YidC</fullName>
    </alternativeName>
    <alternativeName>
        <fullName evidence="11 13">Membrane integrase YidC</fullName>
    </alternativeName>
    <alternativeName>
        <fullName evidence="13">Membrane protein YidC</fullName>
    </alternativeName>
</protein>
<evidence type="ECO:0000256" key="2">
    <source>
        <dbReference type="ARBA" id="ARBA00010527"/>
    </source>
</evidence>
<evidence type="ECO:0000256" key="7">
    <source>
        <dbReference type="ARBA" id="ARBA00022927"/>
    </source>
</evidence>
<dbReference type="EMBL" id="PDEP01000002">
    <property type="protein sequence ID" value="PEN08912.1"/>
    <property type="molecule type" value="Genomic_DNA"/>
</dbReference>
<organism evidence="18 19">
    <name type="scientific">Longimonas halophila</name>
    <dbReference type="NCBI Taxonomy" id="1469170"/>
    <lineage>
        <taxon>Bacteria</taxon>
        <taxon>Pseudomonadati</taxon>
        <taxon>Rhodothermota</taxon>
        <taxon>Rhodothermia</taxon>
        <taxon>Rhodothermales</taxon>
        <taxon>Salisaetaceae</taxon>
        <taxon>Longimonas</taxon>
    </lineage>
</organism>
<evidence type="ECO:0000259" key="17">
    <source>
        <dbReference type="Pfam" id="PF14849"/>
    </source>
</evidence>
<dbReference type="InterPro" id="IPR038221">
    <property type="entry name" value="YidC_periplasmic_sf"/>
</dbReference>
<evidence type="ECO:0000256" key="12">
    <source>
        <dbReference type="ARBA" id="ARBA00033342"/>
    </source>
</evidence>
<dbReference type="NCBIfam" id="TIGR03592">
    <property type="entry name" value="yidC_oxa1_cterm"/>
    <property type="match status" value="1"/>
</dbReference>
<keyword evidence="6 13" id="KW-0812">Transmembrane</keyword>